<dbReference type="HOGENOM" id="CLU_017034_1_0_5"/>
<dbReference type="Pfam" id="PF13181">
    <property type="entry name" value="TPR_8"/>
    <property type="match status" value="1"/>
</dbReference>
<dbReference type="EMBL" id="AATQ01000065">
    <property type="protein sequence ID" value="EAU43815.1"/>
    <property type="molecule type" value="Genomic_DNA"/>
</dbReference>
<comment type="caution">
    <text evidence="2">The sequence shown here is derived from an EMBL/GenBank/DDBJ whole genome shotgun (WGS) entry which is preliminary data.</text>
</comment>
<dbReference type="PANTHER" id="PTHR12788:SF10">
    <property type="entry name" value="PROTEIN-TYROSINE SULFOTRANSFERASE"/>
    <property type="match status" value="1"/>
</dbReference>
<evidence type="ECO:0000313" key="3">
    <source>
        <dbReference type="Proteomes" id="UP000006230"/>
    </source>
</evidence>
<dbReference type="Pfam" id="PF13469">
    <property type="entry name" value="Sulfotransfer_3"/>
    <property type="match status" value="1"/>
</dbReference>
<dbReference type="AlphaFoldDB" id="Q0FHY8"/>
<name>Q0FHY8_SALBH</name>
<dbReference type="STRING" id="314265.R2601_16740"/>
<dbReference type="GO" id="GO:0008476">
    <property type="term" value="F:protein-tyrosine sulfotransferase activity"/>
    <property type="evidence" value="ECO:0007669"/>
    <property type="project" value="InterPro"/>
</dbReference>
<dbReference type="SUPFAM" id="SSF52540">
    <property type="entry name" value="P-loop containing nucleoside triphosphate hydrolases"/>
    <property type="match status" value="1"/>
</dbReference>
<dbReference type="Gene3D" id="3.40.50.300">
    <property type="entry name" value="P-loop containing nucleotide triphosphate hydrolases"/>
    <property type="match status" value="1"/>
</dbReference>
<keyword evidence="1" id="KW-0808">Transferase</keyword>
<dbReference type="InterPro" id="IPR026634">
    <property type="entry name" value="TPST-like"/>
</dbReference>
<evidence type="ECO:0000256" key="1">
    <source>
        <dbReference type="ARBA" id="ARBA00022679"/>
    </source>
</evidence>
<accession>Q0FHY8</accession>
<evidence type="ECO:0000313" key="2">
    <source>
        <dbReference type="EMBL" id="EAU43815.1"/>
    </source>
</evidence>
<dbReference type="Proteomes" id="UP000006230">
    <property type="component" value="Unassembled WGS sequence"/>
</dbReference>
<dbReference type="RefSeq" id="WP_007796804.1">
    <property type="nucleotide sequence ID" value="NZ_DS022276.1"/>
</dbReference>
<gene>
    <name evidence="2" type="ORF">R2601_16740</name>
</gene>
<dbReference type="Pfam" id="PF13428">
    <property type="entry name" value="TPR_14"/>
    <property type="match status" value="1"/>
</dbReference>
<dbReference type="PANTHER" id="PTHR12788">
    <property type="entry name" value="PROTEIN-TYROSINE SULFOTRANSFERASE 2"/>
    <property type="match status" value="1"/>
</dbReference>
<sequence>MLPLSADTKARLMKQAASDMAQGRLAKARGALQQLALADPKRADIPYQLSRIAFEEGDRETCLAQLRKAVKLAPGNPQLTRHAAERFRHLGASNEALAAYDRLIAAPGNTLGAQADKAHYLQHLGRFDEAEKIFRKLLKQHPNEAQLYRIFLGGKKLAKGDPLLPAMEKLWARKDLPEPARIQLGYALGKALDETGAPEKGFACVDRANALQRKAAPFDNAAQDREFATVRAAQDTLPTLPSSEVLSPRPVFVTGMPRSGTTLVERILAAHSEVSAGNELGLALKLAYGIFGAGEQMRPITDAARIEAFARRYTTLARRDVPGDSPVITDKSILSYLIIGLLHRALPQARFVVVQRDPRDIALSIYKNYFNTGSHRYGNDLADIAHAIKRFRGFVAHWKQALPGVVHEIRYEALVADPEPQSRALIAAAGLDWQDACLDFHKNKSGAVKTLSVSQARQPIYTGSAQAWRKHERELQPFIEAWGDEPWD</sequence>
<dbReference type="InterPro" id="IPR027417">
    <property type="entry name" value="P-loop_NTPase"/>
</dbReference>
<dbReference type="InterPro" id="IPR011990">
    <property type="entry name" value="TPR-like_helical_dom_sf"/>
</dbReference>
<dbReference type="SMART" id="SM00028">
    <property type="entry name" value="TPR"/>
    <property type="match status" value="2"/>
</dbReference>
<keyword evidence="3" id="KW-1185">Reference proteome</keyword>
<protein>
    <submittedName>
        <fullName evidence="2">Conserved protein containing sulfotransfer domain</fullName>
    </submittedName>
</protein>
<organism evidence="2 3">
    <name type="scientific">Salipiger bermudensis (strain DSM 26914 / JCM 13377 / KCTC 12554 / HTCC2601)</name>
    <name type="common">Pelagibaca bermudensis</name>
    <dbReference type="NCBI Taxonomy" id="314265"/>
    <lineage>
        <taxon>Bacteria</taxon>
        <taxon>Pseudomonadati</taxon>
        <taxon>Pseudomonadota</taxon>
        <taxon>Alphaproteobacteria</taxon>
        <taxon>Rhodobacterales</taxon>
        <taxon>Roseobacteraceae</taxon>
        <taxon>Salipiger</taxon>
    </lineage>
</organism>
<dbReference type="eggNOG" id="COG0457">
    <property type="taxonomic scope" value="Bacteria"/>
</dbReference>
<dbReference type="Gene3D" id="1.25.40.10">
    <property type="entry name" value="Tetratricopeptide repeat domain"/>
    <property type="match status" value="1"/>
</dbReference>
<reference evidence="2 3" key="1">
    <citation type="journal article" date="2010" name="J. Bacteriol.">
        <title>Genome sequences of Pelagibaca bermudensis HTCC2601T and Maritimibacter alkaliphilus HTCC2654T, the type strains of two marine Roseobacter genera.</title>
        <authorList>
            <person name="Thrash J.C."/>
            <person name="Cho J.C."/>
            <person name="Ferriera S."/>
            <person name="Johnson J."/>
            <person name="Vergin K.L."/>
            <person name="Giovannoni S.J."/>
        </authorList>
    </citation>
    <scope>NUCLEOTIDE SEQUENCE [LARGE SCALE GENOMIC DNA]</scope>
    <source>
        <strain evidence="3">DSM 26914 / JCM 13377 / KCTC 12554 / HTCC2601</strain>
    </source>
</reference>
<dbReference type="InterPro" id="IPR019734">
    <property type="entry name" value="TPR_rpt"/>
</dbReference>
<proteinExistence type="predicted"/>
<dbReference type="OrthoDB" id="9800698at2"/>
<dbReference type="SUPFAM" id="SSF48452">
    <property type="entry name" value="TPR-like"/>
    <property type="match status" value="1"/>
</dbReference>